<proteinExistence type="predicted"/>
<evidence type="ECO:0000313" key="2">
    <source>
        <dbReference type="Proteomes" id="UP000824120"/>
    </source>
</evidence>
<dbReference type="AlphaFoldDB" id="A0A9J5YWB2"/>
<comment type="caution">
    <text evidence="1">The sequence shown here is derived from an EMBL/GenBank/DDBJ whole genome shotgun (WGS) entry which is preliminary data.</text>
</comment>
<gene>
    <name evidence="1" type="ORF">H5410_026495</name>
</gene>
<name>A0A9J5YWB2_SOLCO</name>
<evidence type="ECO:0000313" key="1">
    <source>
        <dbReference type="EMBL" id="KAG5605003.1"/>
    </source>
</evidence>
<dbReference type="EMBL" id="JACXVP010000005">
    <property type="protein sequence ID" value="KAG5605003.1"/>
    <property type="molecule type" value="Genomic_DNA"/>
</dbReference>
<sequence length="121" mass="13523">MSVKTFVMEQVGFEETNPFSCINESRSKLEPVGSEGETNPFSSPNESIADKTIFYQFLCAIVNKFLSFLPKYFMDVCQVFSNGASWSLGANQPIFKFKRALEQVKPNALSLRALEHGSLAI</sequence>
<dbReference type="Proteomes" id="UP000824120">
    <property type="component" value="Chromosome 5"/>
</dbReference>
<accession>A0A9J5YWB2</accession>
<protein>
    <submittedName>
        <fullName evidence="1">Uncharacterized protein</fullName>
    </submittedName>
</protein>
<organism evidence="1 2">
    <name type="scientific">Solanum commersonii</name>
    <name type="common">Commerson's wild potato</name>
    <name type="synonym">Commerson's nightshade</name>
    <dbReference type="NCBI Taxonomy" id="4109"/>
    <lineage>
        <taxon>Eukaryota</taxon>
        <taxon>Viridiplantae</taxon>
        <taxon>Streptophyta</taxon>
        <taxon>Embryophyta</taxon>
        <taxon>Tracheophyta</taxon>
        <taxon>Spermatophyta</taxon>
        <taxon>Magnoliopsida</taxon>
        <taxon>eudicotyledons</taxon>
        <taxon>Gunneridae</taxon>
        <taxon>Pentapetalae</taxon>
        <taxon>asterids</taxon>
        <taxon>lamiids</taxon>
        <taxon>Solanales</taxon>
        <taxon>Solanaceae</taxon>
        <taxon>Solanoideae</taxon>
        <taxon>Solaneae</taxon>
        <taxon>Solanum</taxon>
    </lineage>
</organism>
<keyword evidence="2" id="KW-1185">Reference proteome</keyword>
<reference evidence="1 2" key="1">
    <citation type="submission" date="2020-09" db="EMBL/GenBank/DDBJ databases">
        <title>De no assembly of potato wild relative species, Solanum commersonii.</title>
        <authorList>
            <person name="Cho K."/>
        </authorList>
    </citation>
    <scope>NUCLEOTIDE SEQUENCE [LARGE SCALE GENOMIC DNA]</scope>
    <source>
        <strain evidence="1">LZ3.2</strain>
        <tissue evidence="1">Leaf</tissue>
    </source>
</reference>